<dbReference type="InterPro" id="IPR051085">
    <property type="entry name" value="MB_O-acyltransferase"/>
</dbReference>
<dbReference type="Pfam" id="PF03062">
    <property type="entry name" value="MBOAT"/>
    <property type="match status" value="1"/>
</dbReference>
<dbReference type="STRING" id="1229726.GRFL_2672"/>
<dbReference type="InterPro" id="IPR024194">
    <property type="entry name" value="Ac/AlaTfrase_AlgI/DltB"/>
</dbReference>
<dbReference type="InterPro" id="IPR028362">
    <property type="entry name" value="AlgI"/>
</dbReference>
<keyword evidence="4" id="KW-0812">Transmembrane</keyword>
<evidence type="ECO:0000256" key="1">
    <source>
        <dbReference type="ARBA" id="ARBA00004651"/>
    </source>
</evidence>
<dbReference type="PIRSF" id="PIRSF500217">
    <property type="entry name" value="AlgI"/>
    <property type="match status" value="1"/>
</dbReference>
<dbReference type="RefSeq" id="WP_083645069.1">
    <property type="nucleotide sequence ID" value="NZ_AMRU01000017.1"/>
</dbReference>
<keyword evidence="7 8" id="KW-0012">Acyltransferase</keyword>
<organism evidence="8 9">
    <name type="scientific">Christiangramia flava JLT2011</name>
    <dbReference type="NCBI Taxonomy" id="1229726"/>
    <lineage>
        <taxon>Bacteria</taxon>
        <taxon>Pseudomonadati</taxon>
        <taxon>Bacteroidota</taxon>
        <taxon>Flavobacteriia</taxon>
        <taxon>Flavobacteriales</taxon>
        <taxon>Flavobacteriaceae</taxon>
        <taxon>Christiangramia</taxon>
    </lineage>
</organism>
<accession>A0A1L7I728</accession>
<gene>
    <name evidence="8" type="ORF">GRFL_2672</name>
</gene>
<evidence type="ECO:0000313" key="9">
    <source>
        <dbReference type="Proteomes" id="UP000186230"/>
    </source>
</evidence>
<evidence type="ECO:0000313" key="8">
    <source>
        <dbReference type="EMBL" id="APU69396.1"/>
    </source>
</evidence>
<name>A0A1L7I728_9FLAO</name>
<dbReference type="EMBL" id="CP016359">
    <property type="protein sequence ID" value="APU69396.1"/>
    <property type="molecule type" value="Genomic_DNA"/>
</dbReference>
<dbReference type="PIRSF" id="PIRSF016636">
    <property type="entry name" value="AlgI_DltB"/>
    <property type="match status" value="1"/>
</dbReference>
<comment type="similarity">
    <text evidence="2 7">Belongs to the membrane-bound acyltransferase family.</text>
</comment>
<dbReference type="GO" id="GO:0005886">
    <property type="term" value="C:plasma membrane"/>
    <property type="evidence" value="ECO:0007669"/>
    <property type="project" value="UniProtKB-SubCell"/>
</dbReference>
<keyword evidence="5" id="KW-1133">Transmembrane helix</keyword>
<dbReference type="Proteomes" id="UP000186230">
    <property type="component" value="Chromosome"/>
</dbReference>
<evidence type="ECO:0000256" key="3">
    <source>
        <dbReference type="ARBA" id="ARBA00022475"/>
    </source>
</evidence>
<comment type="subcellular location">
    <subcellularLocation>
        <location evidence="1">Cell membrane</location>
        <topology evidence="1">Multi-pass membrane protein</topology>
    </subcellularLocation>
</comment>
<keyword evidence="7 8" id="KW-0808">Transferase</keyword>
<dbReference type="KEGG" id="gfl:GRFL_2672"/>
<evidence type="ECO:0000256" key="2">
    <source>
        <dbReference type="ARBA" id="ARBA00010323"/>
    </source>
</evidence>
<dbReference type="EC" id="2.3.1.-" evidence="8"/>
<proteinExistence type="inferred from homology"/>
<dbReference type="AlphaFoldDB" id="A0A1L7I728"/>
<keyword evidence="6 7" id="KW-0472">Membrane</keyword>
<dbReference type="OrthoDB" id="9805788at2"/>
<dbReference type="PANTHER" id="PTHR13285">
    <property type="entry name" value="ACYLTRANSFERASE"/>
    <property type="match status" value="1"/>
</dbReference>
<evidence type="ECO:0000256" key="4">
    <source>
        <dbReference type="ARBA" id="ARBA00022692"/>
    </source>
</evidence>
<reference evidence="8 9" key="1">
    <citation type="submission" date="2016-07" db="EMBL/GenBank/DDBJ databases">
        <title>Multi-omics approach to identify versatile polysaccharide utilization systems of a marine flavobacterium Gramella flava.</title>
        <authorList>
            <person name="Tang K."/>
        </authorList>
    </citation>
    <scope>NUCLEOTIDE SEQUENCE [LARGE SCALE GENOMIC DNA]</scope>
    <source>
        <strain evidence="8 9">JLT2011</strain>
    </source>
</reference>
<dbReference type="InterPro" id="IPR004299">
    <property type="entry name" value="MBOAT_fam"/>
</dbReference>
<dbReference type="PANTHER" id="PTHR13285:SF18">
    <property type="entry name" value="PROTEIN-CYSTEINE N-PALMITOYLTRANSFERASE RASP"/>
    <property type="match status" value="1"/>
</dbReference>
<sequence>MLFNSFNYLYFLPLVFITYWALSKFGRKKQNLFLLIASYFFYGLWDFRFLGLLFFSSIVDFYAAQKIFKADNKEKKKLFILFSLFWNLGILFVFKYFNFFVNSFSGLFSLKDGYHFQLVSIIIPVGLSFYTFQTLSYSIDVYKGKIKPTDNLIEFLCFVSFFPQLVAGPIERASSLLPQFLKNRRFSYENLREGLRQILWGLFKKMVIADNIAIAVNTIFDTPSSYQSTEIFYGLTLFYFQIYCDFSGYADIAIGSARLLGFKLSVNFRTPHFSHSIPEFWRKWNITVSTWFRDYIFLPLAKKTNRSEKSISAVTLLTFFLIGLWHGANWTFIFFGLFHGIFMIVYRYISLPTKKKFKLKWHFFFIDSLFILFCFFLLVISSAFFRASDIETSFFILKRLFSFIPDPNFETIIGLKSLFIIPLIIIEFFTKNLKYPLEALENRTSRIFRWSIYYLLIFMILRYGGPQESFIYFQF</sequence>
<dbReference type="GO" id="GO:0016746">
    <property type="term" value="F:acyltransferase activity"/>
    <property type="evidence" value="ECO:0007669"/>
    <property type="project" value="UniProtKB-KW"/>
</dbReference>
<keyword evidence="9" id="KW-1185">Reference proteome</keyword>
<evidence type="ECO:0000256" key="5">
    <source>
        <dbReference type="ARBA" id="ARBA00022989"/>
    </source>
</evidence>
<evidence type="ECO:0000256" key="6">
    <source>
        <dbReference type="ARBA" id="ARBA00023136"/>
    </source>
</evidence>
<evidence type="ECO:0000256" key="7">
    <source>
        <dbReference type="PIRNR" id="PIRNR016636"/>
    </source>
</evidence>
<dbReference type="GO" id="GO:0042121">
    <property type="term" value="P:alginic acid biosynthetic process"/>
    <property type="evidence" value="ECO:0007669"/>
    <property type="project" value="InterPro"/>
</dbReference>
<protein>
    <submittedName>
        <fullName evidence="8">Putative poly(Beta-D-mannuronate) O-acetylase</fullName>
        <ecNumber evidence="8">2.3.1.-</ecNumber>
    </submittedName>
</protein>
<keyword evidence="3 7" id="KW-1003">Cell membrane</keyword>